<sequence>MSKLSDEFKGCYFMKTELINLSRKLELPTNGSKMDLQNGIIYYIKNKKQNKNIKIKKIKKQIPKKVPINLTPDTKLSEGYMCNLITRNFFEKHIGDHFHFTYFLNEYVKNNPNKTYQDAINYWNYQYNNPELFKKNMKRQESSNIIIL</sequence>
<evidence type="ECO:0000259" key="1">
    <source>
        <dbReference type="Pfam" id="PF20026"/>
    </source>
</evidence>
<dbReference type="EMBL" id="MK071981">
    <property type="protein sequence ID" value="AYV75850.1"/>
    <property type="molecule type" value="Genomic_DNA"/>
</dbReference>
<gene>
    <name evidence="2" type="ORF">Terrestrivirus3_119</name>
</gene>
<accession>A0A3G4ZLW3</accession>
<proteinExistence type="predicted"/>
<dbReference type="InterPro" id="IPR045492">
    <property type="entry name" value="DUF6434"/>
</dbReference>
<protein>
    <submittedName>
        <fullName evidence="2">Cytoplasmic protein</fullName>
    </submittedName>
</protein>
<name>A0A3G4ZLW3_9VIRU</name>
<dbReference type="Pfam" id="PF18953">
    <property type="entry name" value="SAP_new25"/>
    <property type="match status" value="1"/>
</dbReference>
<evidence type="ECO:0000313" key="2">
    <source>
        <dbReference type="EMBL" id="AYV75850.1"/>
    </source>
</evidence>
<dbReference type="Pfam" id="PF20026">
    <property type="entry name" value="DUF6434"/>
    <property type="match status" value="1"/>
</dbReference>
<reference evidence="2" key="1">
    <citation type="submission" date="2018-10" db="EMBL/GenBank/DDBJ databases">
        <title>Hidden diversity of soil giant viruses.</title>
        <authorList>
            <person name="Schulz F."/>
            <person name="Alteio L."/>
            <person name="Goudeau D."/>
            <person name="Ryan E.M."/>
            <person name="Malmstrom R.R."/>
            <person name="Blanchard J."/>
            <person name="Woyke T."/>
        </authorList>
    </citation>
    <scope>NUCLEOTIDE SEQUENCE</scope>
    <source>
        <strain evidence="2">TEV1</strain>
    </source>
</reference>
<feature type="domain" description="DUF6434" evidence="1">
    <location>
        <begin position="69"/>
        <end position="125"/>
    </location>
</feature>
<organism evidence="2">
    <name type="scientific">Terrestrivirus sp</name>
    <dbReference type="NCBI Taxonomy" id="2487775"/>
    <lineage>
        <taxon>Viruses</taxon>
        <taxon>Varidnaviria</taxon>
        <taxon>Bamfordvirae</taxon>
        <taxon>Nucleocytoviricota</taxon>
        <taxon>Megaviricetes</taxon>
        <taxon>Imitervirales</taxon>
        <taxon>Mimiviridae</taxon>
        <taxon>Klosneuvirinae</taxon>
    </lineage>
</organism>